<dbReference type="GO" id="GO:0030322">
    <property type="term" value="P:stabilization of membrane potential"/>
    <property type="evidence" value="ECO:0007669"/>
    <property type="project" value="TreeGrafter"/>
</dbReference>
<dbReference type="EMBL" id="JAAAIN010001474">
    <property type="protein sequence ID" value="KAG0302764.1"/>
    <property type="molecule type" value="Genomic_DNA"/>
</dbReference>
<keyword evidence="3 8" id="KW-0812">Transmembrane</keyword>
<feature type="region of interest" description="Disordered" evidence="9">
    <location>
        <begin position="205"/>
        <end position="226"/>
    </location>
</feature>
<feature type="compositionally biased region" description="Basic residues" evidence="9">
    <location>
        <begin position="925"/>
        <end position="936"/>
    </location>
</feature>
<comment type="subcellular location">
    <subcellularLocation>
        <location evidence="1">Membrane</location>
        <topology evidence="1">Multi-pass membrane protein</topology>
    </subcellularLocation>
</comment>
<sequence length="1006" mass="113084">MTLPLLQVIHPPSKATIAYSHSSSVASSLYNETLQDWNDPEVVETPYWLNGIIISALVMAILCNICVLFRFLERHIYRSVVLSLVTATIQDFHRTPNFRLQGSGVTHKQRILIAEAMSLCFYLAIGALIVIYIEKWTFLDALFFVMVTITTIGFGDRVPVTTGGRIFVVVYAAGGIVLLALAVNAIRYVILEDLHRRFAVRAKERKAKRDARRQERRNQRARQEEQRLRLNEAMERLQQMGVAQSPVDPGASTTPGTPRTKPSPSVTASDAHYFTHFPRHLNAAIGNPLRLPSIFTRSISSSEPKPIDDNDARQHGASDMTPADNPSQDAVEMMRTPGSNISRGESAGANANAVSSDTQAGANSRRNPYAVDDDLLRYATAYPLQSYNSSRGRSWLDRLWFFRQPPPQETMPLRTLEEQREADKIQAYRESMEEYQRRLRFSAAMFLTFWLVGAIIFTFVESWDFGPSVYFVFVAFTTIGYGDLVPRTMAGRSIFLAYCLVGVVTLTSLASLIAEVLSKSMRKHVVESQLRRSERLEAVGDEPSDRRNDNIDLEQGIHHADTGDTGAFSRRASGNDDPDGLATHTTEQEDKTVLGTLQNLVKVSKSFDEMLRKILDLECTDDVQRPITSSVSRPRTPSLFVNSNPLAIVSYLESEEDEYEPSFLSPSISRDITSTSSIHRHSLRPMMHQRRHSHGRQVGGTFHGSGSTPQCDPNRLQITAWPNTGAPSNVSRSQASTPPPGLLQVPSSASMFVSAPQNTKEGMITIPAIQWQSMIEYSKRFKALTVACEEALEKVAEWEASEKRLRQRQCEARLLQKRRIDEFRKKLREQRFRGMADDGMEEEEELEELDEWDEEGSEDEEDDEDLDNQRARIAAELLGPIPCAIPRTQSSPGRLRRLSHRRSISPDAHHPRPPSTSLERPPYTHPRHHHRHKSKGGRQTNQHHQDQVVEQSRAKQAIDTRRHMLLDVLHRSESPEAMASPVASSPKEDGTVGSSSTSAQSNQPLI</sequence>
<feature type="compositionally biased region" description="Basic and acidic residues" evidence="9">
    <location>
        <begin position="536"/>
        <end position="562"/>
    </location>
</feature>
<dbReference type="PRINTS" id="PR01333">
    <property type="entry name" value="2POREKCHANEL"/>
</dbReference>
<dbReference type="AlphaFoldDB" id="A0A9P6UIF2"/>
<dbReference type="GO" id="GO:0015271">
    <property type="term" value="F:outward rectifier potassium channel activity"/>
    <property type="evidence" value="ECO:0007669"/>
    <property type="project" value="TreeGrafter"/>
</dbReference>
<feature type="region of interest" description="Disordered" evidence="9">
    <location>
        <begin position="536"/>
        <end position="588"/>
    </location>
</feature>
<reference evidence="12" key="1">
    <citation type="journal article" date="2020" name="Fungal Divers.">
        <title>Resolving the Mortierellaceae phylogeny through synthesis of multi-gene phylogenetics and phylogenomics.</title>
        <authorList>
            <person name="Vandepol N."/>
            <person name="Liber J."/>
            <person name="Desiro A."/>
            <person name="Na H."/>
            <person name="Kennedy M."/>
            <person name="Barry K."/>
            <person name="Grigoriev I.V."/>
            <person name="Miller A.N."/>
            <person name="O'Donnell K."/>
            <person name="Stajich J.E."/>
            <person name="Bonito G."/>
        </authorList>
    </citation>
    <scope>NUCLEOTIDE SEQUENCE</scope>
    <source>
        <strain evidence="12">NVP60</strain>
    </source>
</reference>
<feature type="compositionally biased region" description="Basic and acidic residues" evidence="9">
    <location>
        <begin position="305"/>
        <end position="316"/>
    </location>
</feature>
<accession>A0A9P6UIF2</accession>
<dbReference type="PANTHER" id="PTHR11003:SF291">
    <property type="entry name" value="IP11374P"/>
    <property type="match status" value="1"/>
</dbReference>
<evidence type="ECO:0000313" key="13">
    <source>
        <dbReference type="Proteomes" id="UP000823405"/>
    </source>
</evidence>
<feature type="transmembrane region" description="Helical" evidence="10">
    <location>
        <begin position="166"/>
        <end position="190"/>
    </location>
</feature>
<feature type="transmembrane region" description="Helical" evidence="10">
    <location>
        <begin position="439"/>
        <end position="459"/>
    </location>
</feature>
<name>A0A9P6UIF2_9FUNG</name>
<evidence type="ECO:0000256" key="4">
    <source>
        <dbReference type="ARBA" id="ARBA00022989"/>
    </source>
</evidence>
<evidence type="ECO:0000259" key="11">
    <source>
        <dbReference type="Pfam" id="PF07885"/>
    </source>
</evidence>
<feature type="transmembrane region" description="Helical" evidence="10">
    <location>
        <begin position="494"/>
        <end position="514"/>
    </location>
</feature>
<feature type="domain" description="Potassium channel" evidence="11">
    <location>
        <begin position="446"/>
        <end position="518"/>
    </location>
</feature>
<feature type="compositionally biased region" description="Polar residues" evidence="9">
    <location>
        <begin position="251"/>
        <end position="268"/>
    </location>
</feature>
<dbReference type="InterPro" id="IPR013099">
    <property type="entry name" value="K_chnl_dom"/>
</dbReference>
<feature type="transmembrane region" description="Helical" evidence="10">
    <location>
        <begin position="47"/>
        <end position="69"/>
    </location>
</feature>
<organism evidence="12 13">
    <name type="scientific">Linnemannia gamsii</name>
    <dbReference type="NCBI Taxonomy" id="64522"/>
    <lineage>
        <taxon>Eukaryota</taxon>
        <taxon>Fungi</taxon>
        <taxon>Fungi incertae sedis</taxon>
        <taxon>Mucoromycota</taxon>
        <taxon>Mortierellomycotina</taxon>
        <taxon>Mortierellomycetes</taxon>
        <taxon>Mortierellales</taxon>
        <taxon>Mortierellaceae</taxon>
        <taxon>Linnemannia</taxon>
    </lineage>
</organism>
<evidence type="ECO:0000256" key="8">
    <source>
        <dbReference type="RuleBase" id="RU003857"/>
    </source>
</evidence>
<dbReference type="OrthoDB" id="297496at2759"/>
<proteinExistence type="inferred from homology"/>
<dbReference type="GO" id="GO:0005886">
    <property type="term" value="C:plasma membrane"/>
    <property type="evidence" value="ECO:0007669"/>
    <property type="project" value="TreeGrafter"/>
</dbReference>
<keyword evidence="6 10" id="KW-0472">Membrane</keyword>
<evidence type="ECO:0000256" key="9">
    <source>
        <dbReference type="SAM" id="MobiDB-lite"/>
    </source>
</evidence>
<keyword evidence="4 10" id="KW-1133">Transmembrane helix</keyword>
<dbReference type="SUPFAM" id="SSF81324">
    <property type="entry name" value="Voltage-gated potassium channels"/>
    <property type="match status" value="2"/>
</dbReference>
<evidence type="ECO:0000256" key="2">
    <source>
        <dbReference type="ARBA" id="ARBA00022448"/>
    </source>
</evidence>
<feature type="compositionally biased region" description="Basic and acidic residues" evidence="9">
    <location>
        <begin position="943"/>
        <end position="974"/>
    </location>
</feature>
<dbReference type="InterPro" id="IPR003280">
    <property type="entry name" value="2pore_dom_K_chnl"/>
</dbReference>
<dbReference type="Gene3D" id="1.10.287.70">
    <property type="match status" value="2"/>
</dbReference>
<dbReference type="PANTHER" id="PTHR11003">
    <property type="entry name" value="POTASSIUM CHANNEL, SUBFAMILY K"/>
    <property type="match status" value="1"/>
</dbReference>
<feature type="compositionally biased region" description="Polar residues" evidence="9">
    <location>
        <begin position="992"/>
        <end position="1006"/>
    </location>
</feature>
<keyword evidence="2 8" id="KW-0813">Transport</keyword>
<keyword evidence="5 8" id="KW-0406">Ion transport</keyword>
<feature type="compositionally biased region" description="Basic and acidic residues" evidence="9">
    <location>
        <begin position="212"/>
        <end position="226"/>
    </location>
</feature>
<feature type="region of interest" description="Disordered" evidence="9">
    <location>
        <begin position="902"/>
        <end position="1006"/>
    </location>
</feature>
<feature type="compositionally biased region" description="Acidic residues" evidence="9">
    <location>
        <begin position="838"/>
        <end position="866"/>
    </location>
</feature>
<keyword evidence="7 8" id="KW-0407">Ion channel</keyword>
<evidence type="ECO:0000313" key="12">
    <source>
        <dbReference type="EMBL" id="KAG0302764.1"/>
    </source>
</evidence>
<gene>
    <name evidence="12" type="ORF">BGZ97_002188</name>
</gene>
<feature type="compositionally biased region" description="Polar residues" evidence="9">
    <location>
        <begin position="352"/>
        <end position="366"/>
    </location>
</feature>
<feature type="transmembrane region" description="Helical" evidence="10">
    <location>
        <begin position="465"/>
        <end position="482"/>
    </location>
</feature>
<evidence type="ECO:0000256" key="1">
    <source>
        <dbReference type="ARBA" id="ARBA00004141"/>
    </source>
</evidence>
<dbReference type="Proteomes" id="UP000823405">
    <property type="component" value="Unassembled WGS sequence"/>
</dbReference>
<feature type="region of interest" description="Disordered" evidence="9">
    <location>
        <begin position="300"/>
        <end position="366"/>
    </location>
</feature>
<comment type="caution">
    <text evidence="12">The sequence shown here is derived from an EMBL/GenBank/DDBJ whole genome shotgun (WGS) entry which is preliminary data.</text>
</comment>
<evidence type="ECO:0000256" key="3">
    <source>
        <dbReference type="ARBA" id="ARBA00022692"/>
    </source>
</evidence>
<evidence type="ECO:0000256" key="10">
    <source>
        <dbReference type="SAM" id="Phobius"/>
    </source>
</evidence>
<feature type="region of interest" description="Disordered" evidence="9">
    <location>
        <begin position="241"/>
        <end position="269"/>
    </location>
</feature>
<evidence type="ECO:0000256" key="5">
    <source>
        <dbReference type="ARBA" id="ARBA00023065"/>
    </source>
</evidence>
<protein>
    <recommendedName>
        <fullName evidence="11">Potassium channel domain-containing protein</fullName>
    </recommendedName>
</protein>
<comment type="similarity">
    <text evidence="8">Belongs to the two pore domain potassium channel (TC 1.A.1.8) family.</text>
</comment>
<evidence type="ECO:0000256" key="7">
    <source>
        <dbReference type="ARBA" id="ARBA00023303"/>
    </source>
</evidence>
<keyword evidence="13" id="KW-1185">Reference proteome</keyword>
<feature type="transmembrane region" description="Helical" evidence="10">
    <location>
        <begin position="112"/>
        <end position="133"/>
    </location>
</feature>
<feature type="domain" description="Potassium channel" evidence="11">
    <location>
        <begin position="119"/>
        <end position="187"/>
    </location>
</feature>
<dbReference type="GO" id="GO:0022841">
    <property type="term" value="F:potassium ion leak channel activity"/>
    <property type="evidence" value="ECO:0007669"/>
    <property type="project" value="TreeGrafter"/>
</dbReference>
<evidence type="ECO:0000256" key="6">
    <source>
        <dbReference type="ARBA" id="ARBA00023136"/>
    </source>
</evidence>
<dbReference type="Pfam" id="PF07885">
    <property type="entry name" value="Ion_trans_2"/>
    <property type="match status" value="2"/>
</dbReference>
<feature type="region of interest" description="Disordered" evidence="9">
    <location>
        <begin position="834"/>
        <end position="866"/>
    </location>
</feature>